<dbReference type="EMBL" id="CXST01000002">
    <property type="protein sequence ID" value="CTQ45534.1"/>
    <property type="molecule type" value="Genomic_DNA"/>
</dbReference>
<dbReference type="RefSeq" id="WP_023001575.1">
    <property type="nucleotide sequence ID" value="NZ_CXST01000002.1"/>
</dbReference>
<protein>
    <submittedName>
        <fullName evidence="1">Uncharacterized protein</fullName>
    </submittedName>
</protein>
<accession>A0A0M6Y753</accession>
<organism evidence="1 2">
    <name type="scientific">Roseibium aggregatum</name>
    <dbReference type="NCBI Taxonomy" id="187304"/>
    <lineage>
        <taxon>Bacteria</taxon>
        <taxon>Pseudomonadati</taxon>
        <taxon>Pseudomonadota</taxon>
        <taxon>Alphaproteobacteria</taxon>
        <taxon>Hyphomicrobiales</taxon>
        <taxon>Stappiaceae</taxon>
        <taxon>Roseibium</taxon>
    </lineage>
</organism>
<evidence type="ECO:0000313" key="2">
    <source>
        <dbReference type="Proteomes" id="UP000048926"/>
    </source>
</evidence>
<keyword evidence="2" id="KW-1185">Reference proteome</keyword>
<reference evidence="2" key="1">
    <citation type="submission" date="2015-07" db="EMBL/GenBank/DDBJ databases">
        <authorList>
            <person name="Rodrigo-Torres Lidia"/>
            <person name="Arahal R.David."/>
        </authorList>
    </citation>
    <scope>NUCLEOTIDE SEQUENCE [LARGE SCALE GENOMIC DNA]</scope>
    <source>
        <strain evidence="2">CECT 4801</strain>
    </source>
</reference>
<dbReference type="Proteomes" id="UP000048926">
    <property type="component" value="Unassembled WGS sequence"/>
</dbReference>
<proteinExistence type="predicted"/>
<evidence type="ECO:0000313" key="1">
    <source>
        <dbReference type="EMBL" id="CTQ45534.1"/>
    </source>
</evidence>
<name>A0A0M6Y753_9HYPH</name>
<dbReference type="AlphaFoldDB" id="A0A0M6Y753"/>
<sequence length="121" mass="14140">MVRLSKELEAAIGRLFENKEIGYRALGVTHSEEMNALGLRTERSVPENVSAEERISLLRRKLEDWVELKSAEIQEYDSVEDTTRIRAEALSTLMFLRDLNQYFPRVQTATREAFKKHRRSL</sequence>
<gene>
    <name evidence="1" type="ORF">LAL4801_03988</name>
</gene>